<dbReference type="RefSeq" id="WP_097574760.1">
    <property type="nucleotide sequence ID" value="NZ_NWQG01000097.1"/>
</dbReference>
<evidence type="ECO:0000313" key="1">
    <source>
        <dbReference type="EMBL" id="PDQ20089.1"/>
    </source>
</evidence>
<reference evidence="1 2" key="1">
    <citation type="submission" date="2017-09" db="EMBL/GenBank/DDBJ databases">
        <title>Mesorhizobum sanjuanii sp. nov. isolated from nodules of Lotus tenuis in saline-alkaline lowlands of Flooding Pampa.</title>
        <authorList>
            <person name="Sannazzaro A.I."/>
            <person name="Torres Tejerizo G.A."/>
            <person name="Fontana F."/>
            <person name="Cumpa Velazquez L.M."/>
            <person name="Hansen L."/>
            <person name="Pistorio M."/>
            <person name="Estrella M.J."/>
        </authorList>
    </citation>
    <scope>NUCLEOTIDE SEQUENCE [LARGE SCALE GENOMIC DNA]</scope>
    <source>
        <strain evidence="1 2">BSA136</strain>
    </source>
</reference>
<name>A0A2A6FDS7_9HYPH</name>
<evidence type="ECO:0000313" key="2">
    <source>
        <dbReference type="Proteomes" id="UP000219182"/>
    </source>
</evidence>
<dbReference type="EMBL" id="NWQG01000097">
    <property type="protein sequence ID" value="PDQ20089.1"/>
    <property type="molecule type" value="Genomic_DNA"/>
</dbReference>
<proteinExistence type="predicted"/>
<keyword evidence="2" id="KW-1185">Reference proteome</keyword>
<accession>A0A2A6FDS7</accession>
<comment type="caution">
    <text evidence="1">The sequence shown here is derived from an EMBL/GenBank/DDBJ whole genome shotgun (WGS) entry which is preliminary data.</text>
</comment>
<dbReference type="AlphaFoldDB" id="A0A2A6FDS7"/>
<dbReference type="Proteomes" id="UP000219182">
    <property type="component" value="Unassembled WGS sequence"/>
</dbReference>
<organism evidence="1 2">
    <name type="scientific">Mesorhizobium sanjuanii</name>
    <dbReference type="NCBI Taxonomy" id="2037900"/>
    <lineage>
        <taxon>Bacteria</taxon>
        <taxon>Pseudomonadati</taxon>
        <taxon>Pseudomonadota</taxon>
        <taxon>Alphaproteobacteria</taxon>
        <taxon>Hyphomicrobiales</taxon>
        <taxon>Phyllobacteriaceae</taxon>
        <taxon>Mesorhizobium</taxon>
    </lineage>
</organism>
<sequence>MNHLKRQVQTLETQEAVFQWLGEKLKTKKSVYSLPVKIIELFNDMIDQLGSTGWWVFDGSSEQFEDRFSDAFDEDRWVPCSMQVMDFVWDVAFQICDKPSPNELRTHCFRAATALLRHVPEGTDVFSCEEEANSFRLLTGECFAHRNRVRFNLVIGARE</sequence>
<gene>
    <name evidence="1" type="ORF">CN311_16110</name>
</gene>
<protein>
    <submittedName>
        <fullName evidence="1">Uncharacterized protein</fullName>
    </submittedName>
</protein>